<sequence length="149" mass="16518">MRPPHRERTAEALHTGNDAAPVVSCREDLEFPVVTTSSENNPNVCPTPCHHSKATCQSVIVCACARARVTVSHRSFQPPSSPQDTLSSCQCHPRLWQLVCIRCINIPEILKVGRDCAVMVNPMDEIRGQEFELWLVDLDVASRSPDTLS</sequence>
<dbReference type="EMBL" id="CADEAL010000739">
    <property type="protein sequence ID" value="CAB1424558.1"/>
    <property type="molecule type" value="Genomic_DNA"/>
</dbReference>
<protein>
    <submittedName>
        <fullName evidence="1">Uncharacterized protein</fullName>
    </submittedName>
</protein>
<comment type="caution">
    <text evidence="1">The sequence shown here is derived from an EMBL/GenBank/DDBJ whole genome shotgun (WGS) entry which is preliminary data.</text>
</comment>
<dbReference type="Proteomes" id="UP001153269">
    <property type="component" value="Unassembled WGS sequence"/>
</dbReference>
<evidence type="ECO:0000313" key="2">
    <source>
        <dbReference type="Proteomes" id="UP001153269"/>
    </source>
</evidence>
<accession>A0A9N7U703</accession>
<dbReference type="AlphaFoldDB" id="A0A9N7U703"/>
<keyword evidence="2" id="KW-1185">Reference proteome</keyword>
<gene>
    <name evidence="1" type="ORF">PLEPLA_LOCUS12486</name>
</gene>
<evidence type="ECO:0000313" key="1">
    <source>
        <dbReference type="EMBL" id="CAB1424558.1"/>
    </source>
</evidence>
<reference evidence="1" key="1">
    <citation type="submission" date="2020-03" db="EMBL/GenBank/DDBJ databases">
        <authorList>
            <person name="Weist P."/>
        </authorList>
    </citation>
    <scope>NUCLEOTIDE SEQUENCE</scope>
</reference>
<proteinExistence type="predicted"/>
<organism evidence="1 2">
    <name type="scientific">Pleuronectes platessa</name>
    <name type="common">European plaice</name>
    <dbReference type="NCBI Taxonomy" id="8262"/>
    <lineage>
        <taxon>Eukaryota</taxon>
        <taxon>Metazoa</taxon>
        <taxon>Chordata</taxon>
        <taxon>Craniata</taxon>
        <taxon>Vertebrata</taxon>
        <taxon>Euteleostomi</taxon>
        <taxon>Actinopterygii</taxon>
        <taxon>Neopterygii</taxon>
        <taxon>Teleostei</taxon>
        <taxon>Neoteleostei</taxon>
        <taxon>Acanthomorphata</taxon>
        <taxon>Carangaria</taxon>
        <taxon>Pleuronectiformes</taxon>
        <taxon>Pleuronectoidei</taxon>
        <taxon>Pleuronectidae</taxon>
        <taxon>Pleuronectes</taxon>
    </lineage>
</organism>
<name>A0A9N7U703_PLEPL</name>